<dbReference type="PATRIC" id="fig|84022.5.peg.725"/>
<reference evidence="3 4" key="1">
    <citation type="submission" date="2014-10" db="EMBL/GenBank/DDBJ databases">
        <title>Genome sequence of Clostridium aceticum DSM 1496.</title>
        <authorList>
            <person name="Poehlein A."/>
            <person name="Schiel-Bengelsdorf B."/>
            <person name="Gottschalk G."/>
            <person name="Duerre P."/>
            <person name="Daniel R."/>
        </authorList>
    </citation>
    <scope>NUCLEOTIDE SEQUENCE [LARGE SCALE GENOMIC DNA]</scope>
    <source>
        <strain evidence="3 4">DSM 1496</strain>
    </source>
</reference>
<feature type="region of interest" description="Disordered" evidence="1">
    <location>
        <begin position="122"/>
        <end position="226"/>
    </location>
</feature>
<protein>
    <submittedName>
        <fullName evidence="3">Uncharacterized protein</fullName>
    </submittedName>
</protein>
<gene>
    <name evidence="3" type="ORF">CACET_c27910</name>
</gene>
<keyword evidence="2" id="KW-1133">Transmembrane helix</keyword>
<evidence type="ECO:0000313" key="3">
    <source>
        <dbReference type="EMBL" id="AKL96236.1"/>
    </source>
</evidence>
<accession>A0A0D8I8M2</accession>
<keyword evidence="2" id="KW-0812">Transmembrane</keyword>
<proteinExistence type="predicted"/>
<evidence type="ECO:0000313" key="4">
    <source>
        <dbReference type="Proteomes" id="UP000035704"/>
    </source>
</evidence>
<sequence length="226" mass="24488">MKNRRLIVVFLIIIIIALVIFIYTRQKDQGQQQQVESYEEDVVTKTSSSEEVIDTDISIGDDLIADVVDILDDGSGSGYYGEPAAKLDPAYETAMENSDLAPFEKELIRLIVEKEGKSFEEALQSVRPGARVVEQGETETSSGNQNTEKPSNNNNGNNSKPTTPTKPPKQDNTTPKTNEGDSGGADFNNPDTRTPEQKEADANDPFSGGSGYQGGPGGDVSHEPDF</sequence>
<feature type="compositionally biased region" description="Low complexity" evidence="1">
    <location>
        <begin position="146"/>
        <end position="163"/>
    </location>
</feature>
<dbReference type="Proteomes" id="UP000035704">
    <property type="component" value="Chromosome"/>
</dbReference>
<name>A0A0D8I8M2_9CLOT</name>
<organism evidence="3 4">
    <name type="scientific">Clostridium aceticum</name>
    <dbReference type="NCBI Taxonomy" id="84022"/>
    <lineage>
        <taxon>Bacteria</taxon>
        <taxon>Bacillati</taxon>
        <taxon>Bacillota</taxon>
        <taxon>Clostridia</taxon>
        <taxon>Eubacteriales</taxon>
        <taxon>Clostridiaceae</taxon>
        <taxon>Clostridium</taxon>
    </lineage>
</organism>
<evidence type="ECO:0000256" key="2">
    <source>
        <dbReference type="SAM" id="Phobius"/>
    </source>
</evidence>
<evidence type="ECO:0000256" key="1">
    <source>
        <dbReference type="SAM" id="MobiDB-lite"/>
    </source>
</evidence>
<dbReference type="AlphaFoldDB" id="A0A0D8I8M2"/>
<dbReference type="RefSeq" id="WP_044825258.1">
    <property type="nucleotide sequence ID" value="NZ_CP009687.1"/>
</dbReference>
<keyword evidence="4" id="KW-1185">Reference proteome</keyword>
<feature type="compositionally biased region" description="Gly residues" evidence="1">
    <location>
        <begin position="208"/>
        <end position="218"/>
    </location>
</feature>
<dbReference type="EMBL" id="CP009687">
    <property type="protein sequence ID" value="AKL96236.1"/>
    <property type="molecule type" value="Genomic_DNA"/>
</dbReference>
<dbReference type="KEGG" id="cace:CACET_c27910"/>
<keyword evidence="2" id="KW-0472">Membrane</keyword>
<feature type="transmembrane region" description="Helical" evidence="2">
    <location>
        <begin position="6"/>
        <end position="24"/>
    </location>
</feature>